<dbReference type="Proteomes" id="UP000034883">
    <property type="component" value="Chromosome"/>
</dbReference>
<keyword evidence="1" id="KW-0238">DNA-binding</keyword>
<dbReference type="EMBL" id="CP011125">
    <property type="protein sequence ID" value="AKF08143.1"/>
    <property type="molecule type" value="Genomic_DNA"/>
</dbReference>
<dbReference type="KEGG" id="samy:DB32_005292"/>
<dbReference type="GO" id="GO:0005829">
    <property type="term" value="C:cytosol"/>
    <property type="evidence" value="ECO:0007669"/>
    <property type="project" value="TreeGrafter"/>
</dbReference>
<dbReference type="SUPFAM" id="SSF47413">
    <property type="entry name" value="lambda repressor-like DNA-binding domains"/>
    <property type="match status" value="1"/>
</dbReference>
<dbReference type="Pfam" id="PF01381">
    <property type="entry name" value="HTH_3"/>
    <property type="match status" value="1"/>
</dbReference>
<keyword evidence="4" id="KW-1185">Reference proteome</keyword>
<dbReference type="GO" id="GO:0003700">
    <property type="term" value="F:DNA-binding transcription factor activity"/>
    <property type="evidence" value="ECO:0007669"/>
    <property type="project" value="TreeGrafter"/>
</dbReference>
<evidence type="ECO:0000256" key="1">
    <source>
        <dbReference type="ARBA" id="ARBA00023125"/>
    </source>
</evidence>
<dbReference type="InterPro" id="IPR001387">
    <property type="entry name" value="Cro/C1-type_HTH"/>
</dbReference>
<dbReference type="PROSITE" id="PS50943">
    <property type="entry name" value="HTH_CROC1"/>
    <property type="match status" value="1"/>
</dbReference>
<dbReference type="AlphaFoldDB" id="A0A0F6W5N9"/>
<dbReference type="GO" id="GO:0003677">
    <property type="term" value="F:DNA binding"/>
    <property type="evidence" value="ECO:0007669"/>
    <property type="project" value="UniProtKB-KW"/>
</dbReference>
<dbReference type="RefSeq" id="WP_240481256.1">
    <property type="nucleotide sequence ID" value="NZ_CP011125.1"/>
</dbReference>
<evidence type="ECO:0000259" key="2">
    <source>
        <dbReference type="PROSITE" id="PS50943"/>
    </source>
</evidence>
<dbReference type="InterPro" id="IPR010982">
    <property type="entry name" value="Lambda_DNA-bd_dom_sf"/>
</dbReference>
<evidence type="ECO:0000313" key="4">
    <source>
        <dbReference type="Proteomes" id="UP000034883"/>
    </source>
</evidence>
<proteinExistence type="predicted"/>
<protein>
    <recommendedName>
        <fullName evidence="2">HTH cro/C1-type domain-containing protein</fullName>
    </recommendedName>
</protein>
<gene>
    <name evidence="3" type="ORF">DB32_005292</name>
</gene>
<dbReference type="InterPro" id="IPR050807">
    <property type="entry name" value="TransReg_Diox_bact_type"/>
</dbReference>
<name>A0A0F6W5N9_9BACT</name>
<dbReference type="PANTHER" id="PTHR46797:SF1">
    <property type="entry name" value="METHYLPHOSPHONATE SYNTHASE"/>
    <property type="match status" value="1"/>
</dbReference>
<reference evidence="3 4" key="1">
    <citation type="submission" date="2015-03" db="EMBL/GenBank/DDBJ databases">
        <title>Genome assembly of Sandaracinus amylolyticus DSM 53668.</title>
        <authorList>
            <person name="Sharma G."/>
            <person name="Subramanian S."/>
        </authorList>
    </citation>
    <scope>NUCLEOTIDE SEQUENCE [LARGE SCALE GENOMIC DNA]</scope>
    <source>
        <strain evidence="3 4">DSM 53668</strain>
    </source>
</reference>
<sequence length="294" mass="30560">MSASVTLFTDRSSFETAWKPVLESLGLGVSTARPEQLPERLERDSAIVVDAAAGVYDEDELLAHLGLARAVGAMPAVMLPPNDAMSSVDDLVDDLCVGLVARSADDVPRVSAVLARRAGARRSRRFEYLTVSPRGGELLAILADGSAMLVPRPAHPSDDRSDVASITLTDDAHRAALELVSGAQFELAADDIVVRVNGAAAHASNGHGSSNGAVVAVAVNGGGLGEIDGQRLGARIRALRLAAGLTQAELARRTGIHRPNIARVEAGRHTPSLETLARLAAAIGVPTTRVLTGD</sequence>
<dbReference type="SMART" id="SM00530">
    <property type="entry name" value="HTH_XRE"/>
    <property type="match status" value="1"/>
</dbReference>
<dbReference type="PANTHER" id="PTHR46797">
    <property type="entry name" value="HTH-TYPE TRANSCRIPTIONAL REGULATOR"/>
    <property type="match status" value="1"/>
</dbReference>
<feature type="domain" description="HTH cro/C1-type" evidence="2">
    <location>
        <begin position="236"/>
        <end position="291"/>
    </location>
</feature>
<organism evidence="3 4">
    <name type="scientific">Sandaracinus amylolyticus</name>
    <dbReference type="NCBI Taxonomy" id="927083"/>
    <lineage>
        <taxon>Bacteria</taxon>
        <taxon>Pseudomonadati</taxon>
        <taxon>Myxococcota</taxon>
        <taxon>Polyangia</taxon>
        <taxon>Polyangiales</taxon>
        <taxon>Sandaracinaceae</taxon>
        <taxon>Sandaracinus</taxon>
    </lineage>
</organism>
<dbReference type="STRING" id="927083.DB32_005292"/>
<accession>A0A0F6W5N9</accession>
<evidence type="ECO:0000313" key="3">
    <source>
        <dbReference type="EMBL" id="AKF08143.1"/>
    </source>
</evidence>
<dbReference type="Gene3D" id="1.10.260.40">
    <property type="entry name" value="lambda repressor-like DNA-binding domains"/>
    <property type="match status" value="1"/>
</dbReference>
<dbReference type="CDD" id="cd00093">
    <property type="entry name" value="HTH_XRE"/>
    <property type="match status" value="1"/>
</dbReference>